<dbReference type="PANTHER" id="PTHR42855">
    <property type="entry name" value="ABC TRANSPORTER ATP-BINDING SUBUNIT"/>
    <property type="match status" value="1"/>
</dbReference>
<feature type="domain" description="ABC transporter" evidence="13">
    <location>
        <begin position="68"/>
        <end position="321"/>
    </location>
</feature>
<dbReference type="PROSITE" id="PS00211">
    <property type="entry name" value="ABC_TRANSPORTER_1"/>
    <property type="match status" value="2"/>
</dbReference>
<proteinExistence type="predicted"/>
<dbReference type="FunFam" id="3.40.50.300:FF:000183">
    <property type="entry name" value="ABC transporter ATP-binding protein yjjK"/>
    <property type="match status" value="1"/>
</dbReference>
<keyword evidence="1" id="KW-0963">Cytoplasm</keyword>
<evidence type="ECO:0000256" key="11">
    <source>
        <dbReference type="SAM" id="Coils"/>
    </source>
</evidence>
<protein>
    <submittedName>
        <fullName evidence="14">ABC(ATP-binding) family transporter</fullName>
    </submittedName>
</protein>
<dbReference type="Gene3D" id="3.40.50.300">
    <property type="entry name" value="P-loop containing nucleotide triphosphate hydrolases"/>
    <property type="match status" value="2"/>
</dbReference>
<dbReference type="EMBL" id="CP000583">
    <property type="protein sequence ID" value="ABO95186.1"/>
    <property type="molecule type" value="Genomic_DNA"/>
</dbReference>
<dbReference type="Pfam" id="PF00005">
    <property type="entry name" value="ABC_tran"/>
    <property type="match status" value="2"/>
</dbReference>
<dbReference type="GO" id="GO:0000049">
    <property type="term" value="F:tRNA binding"/>
    <property type="evidence" value="ECO:0007669"/>
    <property type="project" value="UniProtKB-KW"/>
</dbReference>
<dbReference type="GO" id="GO:0016887">
    <property type="term" value="F:ATP hydrolysis activity"/>
    <property type="evidence" value="ECO:0007669"/>
    <property type="project" value="InterPro"/>
</dbReference>
<keyword evidence="10" id="KW-0648">Protein biosynthesis</keyword>
<keyword evidence="7 14" id="KW-0067">ATP-binding</keyword>
<evidence type="ECO:0000256" key="10">
    <source>
        <dbReference type="ARBA" id="ARBA00022917"/>
    </source>
</evidence>
<sequence>MASPARFASPHRASRAGDAQTPSARRARASETPARRRLARVGAGKRGGDVYKDGRQQTYDARDRESVLSAQNLRQTYDGERYQFLNVDVGLSEGQKVAIVGPNGSGKSTLLQVLGGRKVGLEDGEVWRRKGLRVCFVDQEPDFDAELTVIDAVYASDTPVMRALRKYDAVMAAAARGTLDEGLMSAAIADMDALGAWDLEEKTQVALKKLGCDSFIENKMGELSGGQRKRVALAAALVETPDLLILDEPTNHLSVEGVEWLEGQLQDPKLTVLLVSHDRMFIDNVCPDIIELDGRGGSYRHRGGYATFLEQRAERWSTEAQQLQAAKNTFRREQEWMRRQPKARSTKEKARIERFSDLTNKVNYKGTKTKTIELGEVSSSRMGDVIVEFDEARLSFGNKTILNGFSYAFNKGEKIGLVGPNGAGKTTLIKTILGQVPLDAGWVSVGETVSFGYYSQVVNFRDPTQRVVDYVKEIEGEAKDLIGGFAGQRLSVYTLLERFNFTDGKQAVQIGALSGGEQRRLQMLTVLALCPNFLILDEPTNDLDLDTIEALEDMLSNFDGCVLIVSHDRQFVNNLADHIFVFDGEGGISDWSGSYSELRDYVKKQEQDAEDKKIGKKVKTIEFASEEDKEAAKEEEKRKRELLREAHNAPGLIAKIEKALEVLDKEITTFDSELFNAGADVSKALEIQKKKDAKVAKQELYYAEWERLEGVLAEAEEMNAEQI</sequence>
<keyword evidence="15" id="KW-1185">Reference proteome</keyword>
<organism evidence="14 15">
    <name type="scientific">Ostreococcus lucimarinus (strain CCE9901)</name>
    <dbReference type="NCBI Taxonomy" id="436017"/>
    <lineage>
        <taxon>Eukaryota</taxon>
        <taxon>Viridiplantae</taxon>
        <taxon>Chlorophyta</taxon>
        <taxon>Mamiellophyceae</taxon>
        <taxon>Mamiellales</taxon>
        <taxon>Bathycoccaceae</taxon>
        <taxon>Ostreococcus</taxon>
    </lineage>
</organism>
<keyword evidence="9" id="KW-0694">RNA-binding</keyword>
<dbReference type="GeneID" id="5000911"/>
<keyword evidence="4" id="KW-0677">Repeat</keyword>
<evidence type="ECO:0000256" key="5">
    <source>
        <dbReference type="ARBA" id="ARBA00022741"/>
    </source>
</evidence>
<dbReference type="InterPro" id="IPR051309">
    <property type="entry name" value="ABCF_ATPase"/>
</dbReference>
<dbReference type="GO" id="GO:0006417">
    <property type="term" value="P:regulation of translation"/>
    <property type="evidence" value="ECO:0007669"/>
    <property type="project" value="UniProtKB-KW"/>
</dbReference>
<evidence type="ECO:0000256" key="1">
    <source>
        <dbReference type="ARBA" id="ARBA00022490"/>
    </source>
</evidence>
<dbReference type="KEGG" id="olu:OSTLU_30493"/>
<dbReference type="CDD" id="cd03221">
    <property type="entry name" value="ABCF_EF-3"/>
    <property type="match status" value="2"/>
</dbReference>
<dbReference type="GO" id="GO:0005524">
    <property type="term" value="F:ATP binding"/>
    <property type="evidence" value="ECO:0007669"/>
    <property type="project" value="UniProtKB-KW"/>
</dbReference>
<dbReference type="OrthoDB" id="6500128at2759"/>
<dbReference type="PROSITE" id="PS50893">
    <property type="entry name" value="ABC_TRANSPORTER_2"/>
    <property type="match status" value="2"/>
</dbReference>
<accession>A4RU46</accession>
<evidence type="ECO:0000256" key="8">
    <source>
        <dbReference type="ARBA" id="ARBA00022845"/>
    </source>
</evidence>
<keyword evidence="3" id="KW-0699">rRNA-binding</keyword>
<dbReference type="OMA" id="HDRQFVN"/>
<dbReference type="GO" id="GO:0006412">
    <property type="term" value="P:translation"/>
    <property type="evidence" value="ECO:0007669"/>
    <property type="project" value="UniProtKB-KW"/>
</dbReference>
<evidence type="ECO:0000259" key="13">
    <source>
        <dbReference type="PROSITE" id="PS50893"/>
    </source>
</evidence>
<evidence type="ECO:0000256" key="6">
    <source>
        <dbReference type="ARBA" id="ARBA00022801"/>
    </source>
</evidence>
<keyword evidence="8" id="KW-0810">Translation regulation</keyword>
<dbReference type="RefSeq" id="XP_001416893.1">
    <property type="nucleotide sequence ID" value="XM_001416856.1"/>
</dbReference>
<dbReference type="STRING" id="436017.A4RU46"/>
<feature type="coiled-coil region" evidence="11">
    <location>
        <begin position="306"/>
        <end position="333"/>
    </location>
</feature>
<dbReference type="InterPro" id="IPR003439">
    <property type="entry name" value="ABC_transporter-like_ATP-bd"/>
</dbReference>
<dbReference type="eggNOG" id="KOG0062">
    <property type="taxonomic scope" value="Eukaryota"/>
</dbReference>
<dbReference type="InterPro" id="IPR027417">
    <property type="entry name" value="P-loop_NTPase"/>
</dbReference>
<dbReference type="Proteomes" id="UP000001568">
    <property type="component" value="Chromosome 3"/>
</dbReference>
<dbReference type="FunFam" id="3.40.50.300:FF:000011">
    <property type="entry name" value="Putative ABC transporter ATP-binding component"/>
    <property type="match status" value="1"/>
</dbReference>
<dbReference type="SMART" id="SM00382">
    <property type="entry name" value="AAA"/>
    <property type="match status" value="2"/>
</dbReference>
<dbReference type="Gramene" id="ABO95186">
    <property type="protein sequence ID" value="ABO95186"/>
    <property type="gene ID" value="OSTLU_30493"/>
</dbReference>
<keyword evidence="2" id="KW-0820">tRNA-binding</keyword>
<keyword evidence="5" id="KW-0547">Nucleotide-binding</keyword>
<evidence type="ECO:0000256" key="4">
    <source>
        <dbReference type="ARBA" id="ARBA00022737"/>
    </source>
</evidence>
<evidence type="ECO:0000313" key="14">
    <source>
        <dbReference type="EMBL" id="ABO95186.1"/>
    </source>
</evidence>
<evidence type="ECO:0000256" key="2">
    <source>
        <dbReference type="ARBA" id="ARBA00022555"/>
    </source>
</evidence>
<keyword evidence="6" id="KW-0378">Hydrolase</keyword>
<feature type="domain" description="ABC transporter" evidence="13">
    <location>
        <begin position="387"/>
        <end position="611"/>
    </location>
</feature>
<feature type="region of interest" description="Disordered" evidence="12">
    <location>
        <begin position="1"/>
        <end position="57"/>
    </location>
</feature>
<evidence type="ECO:0000313" key="15">
    <source>
        <dbReference type="Proteomes" id="UP000001568"/>
    </source>
</evidence>
<dbReference type="HOGENOM" id="CLU_000604_36_0_1"/>
<feature type="compositionally biased region" description="Basic and acidic residues" evidence="12">
    <location>
        <begin position="46"/>
        <end position="57"/>
    </location>
</feature>
<name>A4RU46_OSTLU</name>
<reference evidence="14 15" key="1">
    <citation type="journal article" date="2007" name="Proc. Natl. Acad. Sci. U.S.A.">
        <title>The tiny eukaryote Ostreococcus provides genomic insights into the paradox of plankton speciation.</title>
        <authorList>
            <person name="Palenik B."/>
            <person name="Grimwood J."/>
            <person name="Aerts A."/>
            <person name="Rouze P."/>
            <person name="Salamov A."/>
            <person name="Putnam N."/>
            <person name="Dupont C."/>
            <person name="Jorgensen R."/>
            <person name="Derelle E."/>
            <person name="Rombauts S."/>
            <person name="Zhou K."/>
            <person name="Otillar R."/>
            <person name="Merchant S.S."/>
            <person name="Podell S."/>
            <person name="Gaasterland T."/>
            <person name="Napoli C."/>
            <person name="Gendler K."/>
            <person name="Manuell A."/>
            <person name="Tai V."/>
            <person name="Vallon O."/>
            <person name="Piganeau G."/>
            <person name="Jancek S."/>
            <person name="Heijde M."/>
            <person name="Jabbari K."/>
            <person name="Bowler C."/>
            <person name="Lohr M."/>
            <person name="Robbens S."/>
            <person name="Werner G."/>
            <person name="Dubchak I."/>
            <person name="Pazour G.J."/>
            <person name="Ren Q."/>
            <person name="Paulsen I."/>
            <person name="Delwiche C."/>
            <person name="Schmutz J."/>
            <person name="Rokhsar D."/>
            <person name="Van de Peer Y."/>
            <person name="Moreau H."/>
            <person name="Grigoriev I.V."/>
        </authorList>
    </citation>
    <scope>NUCLEOTIDE SEQUENCE [LARGE SCALE GENOMIC DNA]</scope>
    <source>
        <strain evidence="14 15">CCE9901</strain>
    </source>
</reference>
<evidence type="ECO:0000256" key="12">
    <source>
        <dbReference type="SAM" id="MobiDB-lite"/>
    </source>
</evidence>
<dbReference type="InterPro" id="IPR003593">
    <property type="entry name" value="AAA+_ATPase"/>
</dbReference>
<dbReference type="InterPro" id="IPR017871">
    <property type="entry name" value="ABC_transporter-like_CS"/>
</dbReference>
<dbReference type="AlphaFoldDB" id="A4RU46"/>
<keyword evidence="11" id="KW-0175">Coiled coil</keyword>
<dbReference type="SUPFAM" id="SSF52540">
    <property type="entry name" value="P-loop containing nucleoside triphosphate hydrolases"/>
    <property type="match status" value="2"/>
</dbReference>
<gene>
    <name evidence="14" type="ORF">OSTLU_30493</name>
</gene>
<evidence type="ECO:0000256" key="7">
    <source>
        <dbReference type="ARBA" id="ARBA00022840"/>
    </source>
</evidence>
<evidence type="ECO:0000256" key="9">
    <source>
        <dbReference type="ARBA" id="ARBA00022884"/>
    </source>
</evidence>
<dbReference type="InterPro" id="IPR032781">
    <property type="entry name" value="ABC_tran_Xtn"/>
</dbReference>
<dbReference type="PANTHER" id="PTHR42855:SF1">
    <property type="entry name" value="ABC TRANSPORTER DOMAIN-CONTAINING PROTEIN"/>
    <property type="match status" value="1"/>
</dbReference>
<dbReference type="Pfam" id="PF12848">
    <property type="entry name" value="ABC_tran_Xtn"/>
    <property type="match status" value="1"/>
</dbReference>
<dbReference type="GO" id="GO:0019843">
    <property type="term" value="F:rRNA binding"/>
    <property type="evidence" value="ECO:0007669"/>
    <property type="project" value="UniProtKB-KW"/>
</dbReference>
<evidence type="ECO:0000256" key="3">
    <source>
        <dbReference type="ARBA" id="ARBA00022730"/>
    </source>
</evidence>